<proteinExistence type="predicted"/>
<dbReference type="Proteomes" id="UP000218238">
    <property type="component" value="Unassembled WGS sequence"/>
</dbReference>
<gene>
    <name evidence="2" type="ORF">CK510_01525</name>
</gene>
<dbReference type="Gene3D" id="3.40.50.300">
    <property type="entry name" value="P-loop containing nucleotide triphosphate hydrolases"/>
    <property type="match status" value="1"/>
</dbReference>
<evidence type="ECO:0000259" key="1">
    <source>
        <dbReference type="Pfam" id="PF00656"/>
    </source>
</evidence>
<comment type="caution">
    <text evidence="2">The sequence shown here is derived from an EMBL/GenBank/DDBJ whole genome shotgun (WGS) entry which is preliminary data.</text>
</comment>
<reference evidence="2 3" key="1">
    <citation type="submission" date="2017-08" db="EMBL/GenBank/DDBJ databases">
        <title>Draft genome sequence of filamentous cyanobacterium Calothrix elsteri CCALA 953.</title>
        <authorList>
            <person name="Gagunashvili A.N."/>
            <person name="Elster J."/>
            <person name="Andresson O.S."/>
        </authorList>
    </citation>
    <scope>NUCLEOTIDE SEQUENCE [LARGE SCALE GENOMIC DNA]</scope>
    <source>
        <strain evidence="2 3">CCALA 953</strain>
    </source>
</reference>
<dbReference type="GO" id="GO:0004197">
    <property type="term" value="F:cysteine-type endopeptidase activity"/>
    <property type="evidence" value="ECO:0007669"/>
    <property type="project" value="InterPro"/>
</dbReference>
<dbReference type="AlphaFoldDB" id="A0A2A2TPR5"/>
<keyword evidence="3" id="KW-1185">Reference proteome</keyword>
<protein>
    <recommendedName>
        <fullName evidence="1">Peptidase C14 caspase domain-containing protein</fullName>
    </recommendedName>
</protein>
<accession>A0A2A2TPR5</accession>
<feature type="domain" description="Peptidase C14 caspase" evidence="1">
    <location>
        <begin position="3"/>
        <end position="244"/>
    </location>
</feature>
<feature type="non-terminal residue" evidence="2">
    <location>
        <position position="1215"/>
    </location>
</feature>
<dbReference type="Gene3D" id="3.40.50.1460">
    <property type="match status" value="1"/>
</dbReference>
<evidence type="ECO:0000313" key="2">
    <source>
        <dbReference type="EMBL" id="PAX60516.1"/>
    </source>
</evidence>
<dbReference type="InterPro" id="IPR011600">
    <property type="entry name" value="Pept_C14_caspase"/>
</dbReference>
<name>A0A2A2TPR5_9CYAN</name>
<dbReference type="RefSeq" id="WP_143289184.1">
    <property type="nucleotide sequence ID" value="NZ_NTFS01000008.1"/>
</dbReference>
<sequence length="1215" mass="139591">MRRDALVVGINQYPFLKDTPTSPAKHLTTPAADAEAIAQLLETDNTFTVARLPKLEIDGKVQVDPKGQVSLEELSREINKLFCADNNRDTALLFFAGHGLQQLNSLGNKRKICLATSNTKGTGENSISLNDLWELLEQSPVKEQIIWLDSCYGGELLEFQESDLPGRVSGRRRLIIAASHSSEVAYERLDGKHGVLSGALIEGLNPNKIPQGDWITDRKLADFVERELQKYYEQTKIPQIPQIRRPDHLINLILGKGEKHEDLEISKTSLLNTSGLSPFVSWEDFFREWLNTEKPFNHAWQLVGRTDYLQSFNDFLQSEEQKILILPGRGGIGKTKLLHAFAEQFNNSNLTLWFVEEGISVTAENVVNLPKENCVLVLDDAHRREEDVAILLAFFRQNPTNKLIVSCRPYGMEYLQIIFRQAGIHFRQIQLLDELKELNRDEVKTLACQTLSNKHGDLVNKLALATKDCPLATVVGGQLLVQKMIDPFLLERDTEFQYDVLSRFHDTLIGKISQSIEPELCHELLKLIAAVAPIRINNEDFQELAAEFLQIESSKLVGNIDILEKSGILLTRGYTLRITPDILADHILHQACLTLKEKSTGYAEKVFNKFKSVSLKELMKNFAEVDWRIRHTKSEENDLLTDIWLYIYEDFRQASNSNRYYLLKLLTEVAYYQPKQMLELGKLAMHPATTPEDERFSNFDHNTVLNQLPEIFKRIGYTLNYLLPCCNILWELGRDDNRERYFQYRHPIDVLTELAKYDINKKIIFNQTVLEAARQWLKKTDAHSHTHSPLDILDILLKKNESSTFMEGSSLLVNYFAIDSQKTQKIREQVLSLICDCFRSNEPKIILRALSSLEKALKEPTDRLSGKKDSKQCEKWLPEQLKILELISIFIDQKNSALINLEVIRILNYYVHLGYSEIVRKKALKIINLIPNTFELRFIGVLAYINELDWLINNKGKFDLHSEKLNWQERDKRVEQLSTNVAQEFLKRYPDAKSGVQALDKELIIIQNCGFDNRTGSLFLDTFLKITQAEYIAQMCEGIIELPESPLAKNFASLLYKLRKFDEHRAIKFTQLAVDTNFTLLCSSVAEKIWAWRNNLQSADLDIIKKLLIHDDIEVKKSAIASLYMMRDSQPELVNMMALEIKIGSNTKLAIELCKIFNRKYGISPDSLSNEELKILLAKLEPVSDISNYQITEFLTDCFERVPRLIVQVLLKRIQ</sequence>
<organism evidence="2 3">
    <name type="scientific">Brunnivagina elsteri CCALA 953</name>
    <dbReference type="NCBI Taxonomy" id="987040"/>
    <lineage>
        <taxon>Bacteria</taxon>
        <taxon>Bacillati</taxon>
        <taxon>Cyanobacteriota</taxon>
        <taxon>Cyanophyceae</taxon>
        <taxon>Nostocales</taxon>
        <taxon>Calotrichaceae</taxon>
        <taxon>Brunnivagina</taxon>
    </lineage>
</organism>
<dbReference type="InterPro" id="IPR029030">
    <property type="entry name" value="Caspase-like_dom_sf"/>
</dbReference>
<dbReference type="EMBL" id="NTFS01000008">
    <property type="protein sequence ID" value="PAX60516.1"/>
    <property type="molecule type" value="Genomic_DNA"/>
</dbReference>
<dbReference type="SUPFAM" id="SSF52540">
    <property type="entry name" value="P-loop containing nucleoside triphosphate hydrolases"/>
    <property type="match status" value="1"/>
</dbReference>
<dbReference type="SUPFAM" id="SSF52129">
    <property type="entry name" value="Caspase-like"/>
    <property type="match status" value="1"/>
</dbReference>
<dbReference type="Pfam" id="PF00656">
    <property type="entry name" value="Peptidase_C14"/>
    <property type="match status" value="1"/>
</dbReference>
<dbReference type="InterPro" id="IPR027417">
    <property type="entry name" value="P-loop_NTPase"/>
</dbReference>
<dbReference type="GO" id="GO:0006508">
    <property type="term" value="P:proteolysis"/>
    <property type="evidence" value="ECO:0007669"/>
    <property type="project" value="InterPro"/>
</dbReference>
<evidence type="ECO:0000313" key="3">
    <source>
        <dbReference type="Proteomes" id="UP000218238"/>
    </source>
</evidence>